<keyword evidence="1" id="KW-0812">Transmembrane</keyword>
<reference evidence="2 3" key="1">
    <citation type="submission" date="2018-10" db="EMBL/GenBank/DDBJ databases">
        <title>A high-quality apple genome assembly.</title>
        <authorList>
            <person name="Hu J."/>
        </authorList>
    </citation>
    <scope>NUCLEOTIDE SEQUENCE [LARGE SCALE GENOMIC DNA]</scope>
    <source>
        <strain evidence="3">cv. HFTH1</strain>
        <tissue evidence="2">Young leaf</tissue>
    </source>
</reference>
<gene>
    <name evidence="2" type="ORF">DVH24_034997</name>
</gene>
<accession>A0A498IDR8</accession>
<dbReference type="EMBL" id="RDQH01000338">
    <property type="protein sequence ID" value="RXH81576.1"/>
    <property type="molecule type" value="Genomic_DNA"/>
</dbReference>
<keyword evidence="1" id="KW-0472">Membrane</keyword>
<name>A0A498IDR8_MALDO</name>
<evidence type="ECO:0000256" key="1">
    <source>
        <dbReference type="SAM" id="Phobius"/>
    </source>
</evidence>
<organism evidence="2 3">
    <name type="scientific">Malus domestica</name>
    <name type="common">Apple</name>
    <name type="synonym">Pyrus malus</name>
    <dbReference type="NCBI Taxonomy" id="3750"/>
    <lineage>
        <taxon>Eukaryota</taxon>
        <taxon>Viridiplantae</taxon>
        <taxon>Streptophyta</taxon>
        <taxon>Embryophyta</taxon>
        <taxon>Tracheophyta</taxon>
        <taxon>Spermatophyta</taxon>
        <taxon>Magnoliopsida</taxon>
        <taxon>eudicotyledons</taxon>
        <taxon>Gunneridae</taxon>
        <taxon>Pentapetalae</taxon>
        <taxon>rosids</taxon>
        <taxon>fabids</taxon>
        <taxon>Rosales</taxon>
        <taxon>Rosaceae</taxon>
        <taxon>Amygdaloideae</taxon>
        <taxon>Maleae</taxon>
        <taxon>Malus</taxon>
    </lineage>
</organism>
<proteinExistence type="predicted"/>
<protein>
    <recommendedName>
        <fullName evidence="4">Apple domain-containing protein</fullName>
    </recommendedName>
</protein>
<evidence type="ECO:0000313" key="2">
    <source>
        <dbReference type="EMBL" id="RXH81576.1"/>
    </source>
</evidence>
<keyword evidence="3" id="KW-1185">Reference proteome</keyword>
<sequence>MYQTGNPTSVDIQAFMTFPRLINGLRKVRLEADGNLKTAGNGSCSCLNNQMDFHSGECFPVQTGDFCGSGWREIKSFRVLRRNAVDLPYKELMEYKTMSSYGECEGTCERNCSCWGVVYNNGSGFFYLMDYPIQSLVGVGDESKMGYFKVREGAGRKKINVGVGVGIGVVCVALLIFVGVVGVWRFRVWKRKRGGSGGKRFMGQDGWASPDPYKVLGSTSFRSIEIGGQNG</sequence>
<dbReference type="AlphaFoldDB" id="A0A498IDR8"/>
<comment type="caution">
    <text evidence="2">The sequence shown here is derived from an EMBL/GenBank/DDBJ whole genome shotgun (WGS) entry which is preliminary data.</text>
</comment>
<feature type="transmembrane region" description="Helical" evidence="1">
    <location>
        <begin position="161"/>
        <end position="184"/>
    </location>
</feature>
<keyword evidence="1" id="KW-1133">Transmembrane helix</keyword>
<evidence type="ECO:0008006" key="4">
    <source>
        <dbReference type="Google" id="ProtNLM"/>
    </source>
</evidence>
<evidence type="ECO:0000313" key="3">
    <source>
        <dbReference type="Proteomes" id="UP000290289"/>
    </source>
</evidence>
<dbReference type="Proteomes" id="UP000290289">
    <property type="component" value="Chromosome 12"/>
</dbReference>